<organism evidence="8">
    <name type="scientific">Chlamydomonas euryale</name>
    <dbReference type="NCBI Taxonomy" id="1486919"/>
    <lineage>
        <taxon>Eukaryota</taxon>
        <taxon>Viridiplantae</taxon>
        <taxon>Chlorophyta</taxon>
        <taxon>core chlorophytes</taxon>
        <taxon>Chlorophyceae</taxon>
        <taxon>CS clade</taxon>
        <taxon>Chlamydomonadales</taxon>
        <taxon>Chlamydomonadaceae</taxon>
        <taxon>Chlamydomonas</taxon>
    </lineage>
</organism>
<feature type="compositionally biased region" description="Gly residues" evidence="7">
    <location>
        <begin position="128"/>
        <end position="150"/>
    </location>
</feature>
<evidence type="ECO:0000313" key="8">
    <source>
        <dbReference type="EMBL" id="CAD8290093.1"/>
    </source>
</evidence>
<comment type="similarity">
    <text evidence="1 6">Belongs to the FMO family.</text>
</comment>
<dbReference type="InterPro" id="IPR036188">
    <property type="entry name" value="FAD/NAD-bd_sf"/>
</dbReference>
<dbReference type="EMBL" id="HBEC01022002">
    <property type="protein sequence ID" value="CAD8290093.1"/>
    <property type="molecule type" value="Transcribed_RNA"/>
</dbReference>
<evidence type="ECO:0000256" key="5">
    <source>
        <dbReference type="ARBA" id="ARBA00023002"/>
    </source>
</evidence>
<dbReference type="GO" id="GO:0050661">
    <property type="term" value="F:NADP binding"/>
    <property type="evidence" value="ECO:0007669"/>
    <property type="project" value="InterPro"/>
</dbReference>
<dbReference type="InterPro" id="IPR050346">
    <property type="entry name" value="FMO-like"/>
</dbReference>
<dbReference type="PIRSF" id="PIRSF000332">
    <property type="entry name" value="FMO"/>
    <property type="match status" value="1"/>
</dbReference>
<accession>A0A7R9YW83</accession>
<name>A0A7R9YW83_9CHLO</name>
<dbReference type="GO" id="GO:0004499">
    <property type="term" value="F:N,N-dimethylaniline monooxygenase activity"/>
    <property type="evidence" value="ECO:0007669"/>
    <property type="project" value="InterPro"/>
</dbReference>
<dbReference type="Gene3D" id="3.50.50.60">
    <property type="entry name" value="FAD/NAD(P)-binding domain"/>
    <property type="match status" value="2"/>
</dbReference>
<evidence type="ECO:0000256" key="2">
    <source>
        <dbReference type="ARBA" id="ARBA00022630"/>
    </source>
</evidence>
<gene>
    <name evidence="8" type="ORF">CEUR00632_LOCUS10132</name>
</gene>
<dbReference type="AlphaFoldDB" id="A0A7R9YW83"/>
<keyword evidence="6" id="KW-0503">Monooxygenase</keyword>
<dbReference type="Pfam" id="PF00743">
    <property type="entry name" value="FMO-like"/>
    <property type="match status" value="1"/>
</dbReference>
<protein>
    <recommendedName>
        <fullName evidence="6">Flavin-containing monooxygenase</fullName>
        <ecNumber evidence="6">1.-.-.-</ecNumber>
    </recommendedName>
</protein>
<evidence type="ECO:0000256" key="1">
    <source>
        <dbReference type="ARBA" id="ARBA00009183"/>
    </source>
</evidence>
<proteinExistence type="inferred from homology"/>
<evidence type="ECO:0000256" key="4">
    <source>
        <dbReference type="ARBA" id="ARBA00022857"/>
    </source>
</evidence>
<keyword evidence="3 6" id="KW-0274">FAD</keyword>
<evidence type="ECO:0000256" key="6">
    <source>
        <dbReference type="RuleBase" id="RU361177"/>
    </source>
</evidence>
<keyword evidence="5 6" id="KW-0560">Oxidoreductase</keyword>
<dbReference type="InterPro" id="IPR000960">
    <property type="entry name" value="Flavin_mOase"/>
</dbReference>
<dbReference type="PANTHER" id="PTHR23023">
    <property type="entry name" value="DIMETHYLANILINE MONOOXYGENASE"/>
    <property type="match status" value="1"/>
</dbReference>
<keyword evidence="2 6" id="KW-0285">Flavoprotein</keyword>
<evidence type="ECO:0000256" key="7">
    <source>
        <dbReference type="SAM" id="MobiDB-lite"/>
    </source>
</evidence>
<dbReference type="GO" id="GO:0050660">
    <property type="term" value="F:flavin adenine dinucleotide binding"/>
    <property type="evidence" value="ECO:0007669"/>
    <property type="project" value="InterPro"/>
</dbReference>
<keyword evidence="4" id="KW-0521">NADP</keyword>
<comment type="cofactor">
    <cofactor evidence="6">
        <name>FAD</name>
        <dbReference type="ChEBI" id="CHEBI:57692"/>
    </cofactor>
</comment>
<feature type="region of interest" description="Disordered" evidence="7">
    <location>
        <begin position="116"/>
        <end position="164"/>
    </location>
</feature>
<dbReference type="InterPro" id="IPR020946">
    <property type="entry name" value="Flavin_mOase-like"/>
</dbReference>
<evidence type="ECO:0000256" key="3">
    <source>
        <dbReference type="ARBA" id="ARBA00022827"/>
    </source>
</evidence>
<dbReference type="EC" id="1.-.-.-" evidence="6"/>
<reference evidence="8" key="1">
    <citation type="submission" date="2021-01" db="EMBL/GenBank/DDBJ databases">
        <authorList>
            <person name="Corre E."/>
            <person name="Pelletier E."/>
            <person name="Niang G."/>
            <person name="Scheremetjew M."/>
            <person name="Finn R."/>
            <person name="Kale V."/>
            <person name="Holt S."/>
            <person name="Cochrane G."/>
            <person name="Meng A."/>
            <person name="Brown T."/>
            <person name="Cohen L."/>
        </authorList>
    </citation>
    <scope>NUCLEOTIDE SEQUENCE</scope>
    <source>
        <strain evidence="8">CCMP219</strain>
    </source>
</reference>
<sequence length="357" mass="38815">MHSHNYREPGAFRDQVVLVVGASNSGSDISREIAGVASRVLVAARNWTPDAGVGKSSRPYGERANIYRYPMVSELAADGAAMFLGGEGVPHVDTVVYCTGYRYTFPFLLEVGSSEHDSCAGQGKDPDGAGGRGSSGGADGHSAGGGGGDLPGERSEPPQVLLPHVPAVPCTGASSLPHSTLRVEQQRVGPLYQHLFPPALAPHLSFLGLPWKVVPFPQQELQAKLVARCLSGRARLPSVDAMKDHIERFYRQLDEQGMPVRYTHMQNAEQWAYNDELARMCGEDVPRTTAWRKQMYSESSLAKRLLPETYRDGPFTPEDERAIRFAHEELEAQAARLTAERPGWLAADPSLLAGSRL</sequence>
<dbReference type="SUPFAM" id="SSF51905">
    <property type="entry name" value="FAD/NAD(P)-binding domain"/>
    <property type="match status" value="2"/>
</dbReference>